<feature type="domain" description="Flavin reductase like" evidence="2">
    <location>
        <begin position="18"/>
        <end position="166"/>
    </location>
</feature>
<evidence type="ECO:0000313" key="3">
    <source>
        <dbReference type="EMBL" id="SJZ63754.1"/>
    </source>
</evidence>
<dbReference type="InterPro" id="IPR012349">
    <property type="entry name" value="Split_barrel_FMN-bd"/>
</dbReference>
<evidence type="ECO:0000256" key="1">
    <source>
        <dbReference type="ARBA" id="ARBA00038054"/>
    </source>
</evidence>
<sequence>MFKEIEFSEVKENVVDLIAKQWALVTAGDKDGYNTMTVSWGAVGELWGVDTATVYIRPQRYTEQFIEKNDYFTVSFYPAELKNQIHGVCGSKSGRDVDKAKEAGITPVFDEKAPYFEEAKLVLVCRKMAKGKFEPEQFIDKTVDERWYPQKDYHNIYYGAIEKVLVKE</sequence>
<dbReference type="Gene3D" id="2.30.110.10">
    <property type="entry name" value="Electron Transport, Fmn-binding Protein, Chain A"/>
    <property type="match status" value="1"/>
</dbReference>
<dbReference type="Proteomes" id="UP000190657">
    <property type="component" value="Unassembled WGS sequence"/>
</dbReference>
<reference evidence="3 4" key="1">
    <citation type="submission" date="2017-02" db="EMBL/GenBank/DDBJ databases">
        <authorList>
            <person name="Peterson S.W."/>
        </authorList>
    </citation>
    <scope>NUCLEOTIDE SEQUENCE [LARGE SCALE GENOMIC DNA]</scope>
    <source>
        <strain evidence="3 4">ATCC 51222</strain>
    </source>
</reference>
<proteinExistence type="inferred from homology"/>
<comment type="similarity">
    <text evidence="1">Belongs to the flavoredoxin family.</text>
</comment>
<dbReference type="GO" id="GO:0016646">
    <property type="term" value="F:oxidoreductase activity, acting on the CH-NH group of donors, NAD or NADP as acceptor"/>
    <property type="evidence" value="ECO:0007669"/>
    <property type="project" value="UniProtKB-ARBA"/>
</dbReference>
<dbReference type="SUPFAM" id="SSF50475">
    <property type="entry name" value="FMN-binding split barrel"/>
    <property type="match status" value="1"/>
</dbReference>
<evidence type="ECO:0000313" key="4">
    <source>
        <dbReference type="Proteomes" id="UP000190657"/>
    </source>
</evidence>
<dbReference type="AlphaFoldDB" id="A0A1T4MAL7"/>
<dbReference type="PANTHER" id="PTHR43567">
    <property type="entry name" value="FLAVOREDOXIN-RELATED-RELATED"/>
    <property type="match status" value="1"/>
</dbReference>
<dbReference type="EMBL" id="FUWW01000012">
    <property type="protein sequence ID" value="SJZ63754.1"/>
    <property type="molecule type" value="Genomic_DNA"/>
</dbReference>
<organism evidence="3 4">
    <name type="scientific">Eubacterium coprostanoligenes</name>
    <dbReference type="NCBI Taxonomy" id="290054"/>
    <lineage>
        <taxon>Bacteria</taxon>
        <taxon>Bacillati</taxon>
        <taxon>Bacillota</taxon>
        <taxon>Clostridia</taxon>
        <taxon>Eubacteriales</taxon>
        <taxon>Eubacteriaceae</taxon>
        <taxon>Eubacterium</taxon>
    </lineage>
</organism>
<keyword evidence="4" id="KW-1185">Reference proteome</keyword>
<dbReference type="InterPro" id="IPR052174">
    <property type="entry name" value="Flavoredoxin"/>
</dbReference>
<dbReference type="InterPro" id="IPR002563">
    <property type="entry name" value="Flavin_Rdtase-like_dom"/>
</dbReference>
<dbReference type="GO" id="GO:0010181">
    <property type="term" value="F:FMN binding"/>
    <property type="evidence" value="ECO:0007669"/>
    <property type="project" value="InterPro"/>
</dbReference>
<accession>A0A1T4MAL7</accession>
<dbReference type="RefSeq" id="WP_078768663.1">
    <property type="nucleotide sequence ID" value="NZ_FUWW01000012.1"/>
</dbReference>
<name>A0A1T4MAL7_9FIRM</name>
<dbReference type="PANTHER" id="PTHR43567:SF5">
    <property type="entry name" value="HYPOTHETICAL CYTOSOLIC PROTEIN"/>
    <property type="match status" value="1"/>
</dbReference>
<evidence type="ECO:0000259" key="2">
    <source>
        <dbReference type="Pfam" id="PF01613"/>
    </source>
</evidence>
<dbReference type="STRING" id="290054.SAMN02745114_01185"/>
<dbReference type="OrthoDB" id="9791490at2"/>
<gene>
    <name evidence="3" type="ORF">SAMN02745114_01185</name>
</gene>
<protein>
    <submittedName>
        <fullName evidence="3">NADH-FMN oxidoreductase RutF, flavin reductase (DIM6/NTAB) family</fullName>
    </submittedName>
</protein>
<dbReference type="Pfam" id="PF01613">
    <property type="entry name" value="Flavin_Reduct"/>
    <property type="match status" value="1"/>
</dbReference>